<accession>A0A9W6ESX0</accession>
<dbReference type="InterPro" id="IPR036291">
    <property type="entry name" value="NAD(P)-bd_dom_sf"/>
</dbReference>
<dbReference type="Proteomes" id="UP001144204">
    <property type="component" value="Unassembled WGS sequence"/>
</dbReference>
<dbReference type="PANTHER" id="PTHR42879">
    <property type="entry name" value="3-OXOACYL-(ACYL-CARRIER-PROTEIN) REDUCTASE"/>
    <property type="match status" value="1"/>
</dbReference>
<dbReference type="PRINTS" id="PR00081">
    <property type="entry name" value="GDHRDH"/>
</dbReference>
<dbReference type="GO" id="GO:0016491">
    <property type="term" value="F:oxidoreductase activity"/>
    <property type="evidence" value="ECO:0007669"/>
    <property type="project" value="UniProtKB-KW"/>
</dbReference>
<dbReference type="FunFam" id="3.40.50.720:FF:000084">
    <property type="entry name" value="Short-chain dehydrogenase reductase"/>
    <property type="match status" value="1"/>
</dbReference>
<dbReference type="PROSITE" id="PS00061">
    <property type="entry name" value="ADH_SHORT"/>
    <property type="match status" value="1"/>
</dbReference>
<dbReference type="InterPro" id="IPR050259">
    <property type="entry name" value="SDR"/>
</dbReference>
<dbReference type="PANTHER" id="PTHR42879:SF2">
    <property type="entry name" value="3-OXOACYL-[ACYL-CARRIER-PROTEIN] REDUCTASE FABG"/>
    <property type="match status" value="1"/>
</dbReference>
<evidence type="ECO:0000256" key="2">
    <source>
        <dbReference type="ARBA" id="ARBA00023002"/>
    </source>
</evidence>
<evidence type="ECO:0000256" key="1">
    <source>
        <dbReference type="ARBA" id="ARBA00006484"/>
    </source>
</evidence>
<dbReference type="CDD" id="cd05233">
    <property type="entry name" value="SDR_c"/>
    <property type="match status" value="1"/>
</dbReference>
<proteinExistence type="inferred from homology"/>
<gene>
    <name evidence="3" type="ORF">WR164_14750</name>
</gene>
<evidence type="ECO:0000313" key="3">
    <source>
        <dbReference type="EMBL" id="GLB47496.1"/>
    </source>
</evidence>
<protein>
    <submittedName>
        <fullName evidence="3">3-ketoacyl-ACP reductase</fullName>
    </submittedName>
</protein>
<keyword evidence="4" id="KW-1185">Reference proteome</keyword>
<dbReference type="InterPro" id="IPR020904">
    <property type="entry name" value="Sc_DH/Rdtase_CS"/>
</dbReference>
<keyword evidence="2" id="KW-0560">Oxidoreductase</keyword>
<name>A0A9W6ESX0_9LACO</name>
<comment type="similarity">
    <text evidence="1">Belongs to the short-chain dehydrogenases/reductases (SDR) family.</text>
</comment>
<dbReference type="AlphaFoldDB" id="A0A9W6ESX0"/>
<dbReference type="GO" id="GO:0008206">
    <property type="term" value="P:bile acid metabolic process"/>
    <property type="evidence" value="ECO:0007669"/>
    <property type="project" value="UniProtKB-ARBA"/>
</dbReference>
<evidence type="ECO:0000313" key="4">
    <source>
        <dbReference type="Proteomes" id="UP001144204"/>
    </source>
</evidence>
<reference evidence="3" key="2">
    <citation type="journal article" date="2023" name="PLoS ONE">
        <title>Philodulcilactobacillus myokoensis gen. nov., sp. nov., a fructophilic, acidophilic, and agar-phobic lactic acid bacterium isolated from fermented vegetable extracts.</title>
        <authorList>
            <person name="Kouya T."/>
            <person name="Ishiyama Y."/>
            <person name="Ohashi S."/>
            <person name="Kumakubo R."/>
            <person name="Yamazaki T."/>
            <person name="Otaki T."/>
        </authorList>
    </citation>
    <scope>NUCLEOTIDE SEQUENCE</scope>
    <source>
        <strain evidence="3">WR16-4</strain>
    </source>
</reference>
<reference evidence="3" key="1">
    <citation type="submission" date="2022-07" db="EMBL/GenBank/DDBJ databases">
        <authorList>
            <person name="Kouya T."/>
            <person name="Ishiyama Y."/>
        </authorList>
    </citation>
    <scope>NUCLEOTIDE SEQUENCE</scope>
    <source>
        <strain evidence="3">WR16-4</strain>
    </source>
</reference>
<dbReference type="InterPro" id="IPR002347">
    <property type="entry name" value="SDR_fam"/>
</dbReference>
<dbReference type="RefSeq" id="WP_286137035.1">
    <property type="nucleotide sequence ID" value="NZ_BRPL01000004.1"/>
</dbReference>
<organism evidence="3 4">
    <name type="scientific">Philodulcilactobacillus myokoensis</name>
    <dbReference type="NCBI Taxonomy" id="2929573"/>
    <lineage>
        <taxon>Bacteria</taxon>
        <taxon>Bacillati</taxon>
        <taxon>Bacillota</taxon>
        <taxon>Bacilli</taxon>
        <taxon>Lactobacillales</taxon>
        <taxon>Lactobacillaceae</taxon>
        <taxon>Philodulcilactobacillus</taxon>
    </lineage>
</organism>
<sequence length="256" mass="28465">MFNELKGKKVLVIGGHRGIGKAIIDTFQSEGSDLIVGDLIYKNKKLTKINDHFYQIHVDVRNENDVVSLTNQLKQKDLIPDIFVNVAGISVMDYFVDSKTSDFEKVWEINTRGVYFTTKHITRLFEAEKKKGKIIVIDSQAGKAPYLAMPAYVASKYATRGLIQTLALETGHDHINVNAVCPGIIETDMKHRERIESGKLRGLSAKDIENEDKSQIPLGRTGTPQDVANVVLFLASHLADYMTGQAINITGGMTMQ</sequence>
<dbReference type="Gene3D" id="3.40.50.720">
    <property type="entry name" value="NAD(P)-binding Rossmann-like Domain"/>
    <property type="match status" value="1"/>
</dbReference>
<dbReference type="SUPFAM" id="SSF51735">
    <property type="entry name" value="NAD(P)-binding Rossmann-fold domains"/>
    <property type="match status" value="1"/>
</dbReference>
<dbReference type="EMBL" id="BRPL01000004">
    <property type="protein sequence ID" value="GLB47496.1"/>
    <property type="molecule type" value="Genomic_DNA"/>
</dbReference>
<comment type="caution">
    <text evidence="3">The sequence shown here is derived from an EMBL/GenBank/DDBJ whole genome shotgun (WGS) entry which is preliminary data.</text>
</comment>
<dbReference type="Pfam" id="PF13561">
    <property type="entry name" value="adh_short_C2"/>
    <property type="match status" value="1"/>
</dbReference>